<evidence type="ECO:0000259" key="1">
    <source>
        <dbReference type="Pfam" id="PF24849"/>
    </source>
</evidence>
<accession>A0A923NIL9</accession>
<proteinExistence type="predicted"/>
<gene>
    <name evidence="2" type="ORF">H9L42_07795</name>
</gene>
<keyword evidence="3" id="KW-1185">Reference proteome</keyword>
<organism evidence="2 3">
    <name type="scientific">Zhenpiania hominis</name>
    <dbReference type="NCBI Taxonomy" id="2763644"/>
    <lineage>
        <taxon>Bacteria</taxon>
        <taxon>Bacillati</taxon>
        <taxon>Bacillota</taxon>
        <taxon>Clostridia</taxon>
        <taxon>Peptostreptococcales</taxon>
        <taxon>Anaerovoracaceae</taxon>
        <taxon>Zhenpiania</taxon>
    </lineage>
</organism>
<comment type="caution">
    <text evidence="2">The sequence shown here is derived from an EMBL/GenBank/DDBJ whole genome shotgun (WGS) entry which is preliminary data.</text>
</comment>
<dbReference type="EMBL" id="JACRYT010000006">
    <property type="protein sequence ID" value="MBC6679728.1"/>
    <property type="molecule type" value="Genomic_DNA"/>
</dbReference>
<dbReference type="InterPro" id="IPR056141">
    <property type="entry name" value="DUF7724"/>
</dbReference>
<sequence length="92" mass="11135">METTAVLSNNGAFTTFSYGKYMIRFRTSLHLERYTRILEWDEGYLVVMAKYDNCDKEEEEYIDLKPILENLYFDAEKFLKPIKDVRIQNERY</sequence>
<evidence type="ECO:0000313" key="2">
    <source>
        <dbReference type="EMBL" id="MBC6679728.1"/>
    </source>
</evidence>
<protein>
    <recommendedName>
        <fullName evidence="1">DUF7724 domain-containing protein</fullName>
    </recommendedName>
</protein>
<dbReference type="RefSeq" id="WP_187302834.1">
    <property type="nucleotide sequence ID" value="NZ_CBCTON010000007.1"/>
</dbReference>
<name>A0A923NIL9_9FIRM</name>
<dbReference type="AlphaFoldDB" id="A0A923NIL9"/>
<evidence type="ECO:0000313" key="3">
    <source>
        <dbReference type="Proteomes" id="UP000602647"/>
    </source>
</evidence>
<feature type="domain" description="DUF7724" evidence="1">
    <location>
        <begin position="4"/>
        <end position="89"/>
    </location>
</feature>
<dbReference type="Pfam" id="PF24849">
    <property type="entry name" value="DUF7724"/>
    <property type="match status" value="1"/>
</dbReference>
<reference evidence="2" key="1">
    <citation type="submission" date="2020-08" db="EMBL/GenBank/DDBJ databases">
        <title>Genome public.</title>
        <authorList>
            <person name="Liu C."/>
            <person name="Sun Q."/>
        </authorList>
    </citation>
    <scope>NUCLEOTIDE SEQUENCE</scope>
    <source>
        <strain evidence="2">BX12</strain>
    </source>
</reference>
<dbReference type="Proteomes" id="UP000602647">
    <property type="component" value="Unassembled WGS sequence"/>
</dbReference>